<comment type="caution">
    <text evidence="2">The sequence shown here is derived from an EMBL/GenBank/DDBJ whole genome shotgun (WGS) entry which is preliminary data.</text>
</comment>
<dbReference type="Proteomes" id="UP000324222">
    <property type="component" value="Unassembled WGS sequence"/>
</dbReference>
<evidence type="ECO:0000313" key="2">
    <source>
        <dbReference type="EMBL" id="MPC76574.1"/>
    </source>
</evidence>
<dbReference type="AlphaFoldDB" id="A0A5B7I6Y4"/>
<evidence type="ECO:0000256" key="1">
    <source>
        <dbReference type="SAM" id="MobiDB-lite"/>
    </source>
</evidence>
<protein>
    <submittedName>
        <fullName evidence="2">Uncharacterized protein</fullName>
    </submittedName>
</protein>
<sequence length="42" mass="4609">MPHRHLSLCLPSLSLHSPPPCHPTGSASITSRVASRLPPKWR</sequence>
<gene>
    <name evidence="2" type="ORF">E2C01_070990</name>
</gene>
<name>A0A5B7I6Y4_PORTR</name>
<keyword evidence="3" id="KW-1185">Reference proteome</keyword>
<feature type="region of interest" description="Disordered" evidence="1">
    <location>
        <begin position="16"/>
        <end position="42"/>
    </location>
</feature>
<dbReference type="EMBL" id="VSRR010043653">
    <property type="protein sequence ID" value="MPC76574.1"/>
    <property type="molecule type" value="Genomic_DNA"/>
</dbReference>
<organism evidence="2 3">
    <name type="scientific">Portunus trituberculatus</name>
    <name type="common">Swimming crab</name>
    <name type="synonym">Neptunus trituberculatus</name>
    <dbReference type="NCBI Taxonomy" id="210409"/>
    <lineage>
        <taxon>Eukaryota</taxon>
        <taxon>Metazoa</taxon>
        <taxon>Ecdysozoa</taxon>
        <taxon>Arthropoda</taxon>
        <taxon>Crustacea</taxon>
        <taxon>Multicrustacea</taxon>
        <taxon>Malacostraca</taxon>
        <taxon>Eumalacostraca</taxon>
        <taxon>Eucarida</taxon>
        <taxon>Decapoda</taxon>
        <taxon>Pleocyemata</taxon>
        <taxon>Brachyura</taxon>
        <taxon>Eubrachyura</taxon>
        <taxon>Portunoidea</taxon>
        <taxon>Portunidae</taxon>
        <taxon>Portuninae</taxon>
        <taxon>Portunus</taxon>
    </lineage>
</organism>
<accession>A0A5B7I6Y4</accession>
<proteinExistence type="predicted"/>
<reference evidence="2 3" key="1">
    <citation type="submission" date="2019-05" db="EMBL/GenBank/DDBJ databases">
        <title>Another draft genome of Portunus trituberculatus and its Hox gene families provides insights of decapod evolution.</title>
        <authorList>
            <person name="Jeong J.-H."/>
            <person name="Song I."/>
            <person name="Kim S."/>
            <person name="Choi T."/>
            <person name="Kim D."/>
            <person name="Ryu S."/>
            <person name="Kim W."/>
        </authorList>
    </citation>
    <scope>NUCLEOTIDE SEQUENCE [LARGE SCALE GENOMIC DNA]</scope>
    <source>
        <tissue evidence="2">Muscle</tissue>
    </source>
</reference>
<evidence type="ECO:0000313" key="3">
    <source>
        <dbReference type="Proteomes" id="UP000324222"/>
    </source>
</evidence>